<reference evidence="2" key="2">
    <citation type="journal article" date="2018" name="BMC Genomics">
        <title>A manually annotated Actinidia chinensis var. chinensis (kiwifruit) genome highlights the challenges associated with draft genomes and gene prediction in plants.</title>
        <authorList>
            <person name="Pilkington S.M."/>
            <person name="Crowhurst R."/>
            <person name="Hilario E."/>
            <person name="Nardozza S."/>
            <person name="Fraser L."/>
            <person name="Peng Y."/>
            <person name="Gunaseelan K."/>
            <person name="Simpson R."/>
            <person name="Tahir J."/>
            <person name="Deroles S.C."/>
            <person name="Templeton K."/>
            <person name="Luo Z."/>
            <person name="Davy M."/>
            <person name="Cheng C."/>
            <person name="McNeilage M."/>
            <person name="Scaglione D."/>
            <person name="Liu Y."/>
            <person name="Zhang Q."/>
            <person name="Datson P."/>
            <person name="De Silva N."/>
            <person name="Gardiner S.E."/>
            <person name="Bassett H."/>
            <person name="Chagne D."/>
            <person name="McCallum J."/>
            <person name="Dzierzon H."/>
            <person name="Deng C."/>
            <person name="Wang Y.Y."/>
            <person name="Barron L."/>
            <person name="Manako K."/>
            <person name="Bowen J."/>
            <person name="Foster T.M."/>
            <person name="Erridge Z.A."/>
            <person name="Tiffin H."/>
            <person name="Waite C.N."/>
            <person name="Davies K.M."/>
            <person name="Grierson E.P."/>
            <person name="Laing W.A."/>
            <person name="Kirk R."/>
            <person name="Chen X."/>
            <person name="Wood M."/>
            <person name="Montefiori M."/>
            <person name="Brummell D.A."/>
            <person name="Schwinn K.E."/>
            <person name="Catanach A."/>
            <person name="Fullerton C."/>
            <person name="Li D."/>
            <person name="Meiyalaghan S."/>
            <person name="Nieuwenhuizen N."/>
            <person name="Read N."/>
            <person name="Prakash R."/>
            <person name="Hunter D."/>
            <person name="Zhang H."/>
            <person name="McKenzie M."/>
            <person name="Knabel M."/>
            <person name="Harris A."/>
            <person name="Allan A.C."/>
            <person name="Gleave A."/>
            <person name="Chen A."/>
            <person name="Janssen B.J."/>
            <person name="Plunkett B."/>
            <person name="Ampomah-Dwamena C."/>
            <person name="Voogd C."/>
            <person name="Leif D."/>
            <person name="Lafferty D."/>
            <person name="Souleyre E.J.F."/>
            <person name="Varkonyi-Gasic E."/>
            <person name="Gambi F."/>
            <person name="Hanley J."/>
            <person name="Yao J.L."/>
            <person name="Cheung J."/>
            <person name="David K.M."/>
            <person name="Warren B."/>
            <person name="Marsh K."/>
            <person name="Snowden K.C."/>
            <person name="Lin-Wang K."/>
            <person name="Brian L."/>
            <person name="Martinez-Sanchez M."/>
            <person name="Wang M."/>
            <person name="Ileperuma N."/>
            <person name="Macnee N."/>
            <person name="Campin R."/>
            <person name="McAtee P."/>
            <person name="Drummond R.S.M."/>
            <person name="Espley R.V."/>
            <person name="Ireland H.S."/>
            <person name="Wu R."/>
            <person name="Atkinson R.G."/>
            <person name="Karunairetnam S."/>
            <person name="Bulley S."/>
            <person name="Chunkath S."/>
            <person name="Hanley Z."/>
            <person name="Storey R."/>
            <person name="Thrimawithana A.H."/>
            <person name="Thomson S."/>
            <person name="David C."/>
            <person name="Testolin R."/>
            <person name="Huang H."/>
            <person name="Hellens R.P."/>
            <person name="Schaffer R.J."/>
        </authorList>
    </citation>
    <scope>NUCLEOTIDE SEQUENCE [LARGE SCALE GENOMIC DNA]</scope>
    <source>
        <strain evidence="2">cv. Red5</strain>
    </source>
</reference>
<evidence type="ECO:0000313" key="1">
    <source>
        <dbReference type="EMBL" id="PSR89230.1"/>
    </source>
</evidence>
<accession>A0A2R6PCY7</accession>
<protein>
    <submittedName>
        <fullName evidence="1">Thymidine phosphorylase</fullName>
    </submittedName>
</protein>
<dbReference type="PANTHER" id="PTHR35750:SF1">
    <property type="entry name" value="PHOSPHOLIPID HYDROPEROXIDE GLUTATHIONE PEROXIDASE"/>
    <property type="match status" value="1"/>
</dbReference>
<dbReference type="AlphaFoldDB" id="A0A2R6PCY7"/>
<reference evidence="1 2" key="1">
    <citation type="submission" date="2017-07" db="EMBL/GenBank/DDBJ databases">
        <title>An improved, manually edited Actinidia chinensis var. chinensis (kiwifruit) genome highlights the challenges associated with draft genomes and gene prediction in plants.</title>
        <authorList>
            <person name="Pilkington S."/>
            <person name="Crowhurst R."/>
            <person name="Hilario E."/>
            <person name="Nardozza S."/>
            <person name="Fraser L."/>
            <person name="Peng Y."/>
            <person name="Gunaseelan K."/>
            <person name="Simpson R."/>
            <person name="Tahir J."/>
            <person name="Deroles S."/>
            <person name="Templeton K."/>
            <person name="Luo Z."/>
            <person name="Davy M."/>
            <person name="Cheng C."/>
            <person name="Mcneilage M."/>
            <person name="Scaglione D."/>
            <person name="Liu Y."/>
            <person name="Zhang Q."/>
            <person name="Datson P."/>
            <person name="De Silva N."/>
            <person name="Gardiner S."/>
            <person name="Bassett H."/>
            <person name="Chagne D."/>
            <person name="Mccallum J."/>
            <person name="Dzierzon H."/>
            <person name="Deng C."/>
            <person name="Wang Y.-Y."/>
            <person name="Barron N."/>
            <person name="Manako K."/>
            <person name="Bowen J."/>
            <person name="Foster T."/>
            <person name="Erridge Z."/>
            <person name="Tiffin H."/>
            <person name="Waite C."/>
            <person name="Davies K."/>
            <person name="Grierson E."/>
            <person name="Laing W."/>
            <person name="Kirk R."/>
            <person name="Chen X."/>
            <person name="Wood M."/>
            <person name="Montefiori M."/>
            <person name="Brummell D."/>
            <person name="Schwinn K."/>
            <person name="Catanach A."/>
            <person name="Fullerton C."/>
            <person name="Li D."/>
            <person name="Meiyalaghan S."/>
            <person name="Nieuwenhuizen N."/>
            <person name="Read N."/>
            <person name="Prakash R."/>
            <person name="Hunter D."/>
            <person name="Zhang H."/>
            <person name="Mckenzie M."/>
            <person name="Knabel M."/>
            <person name="Harris A."/>
            <person name="Allan A."/>
            <person name="Chen A."/>
            <person name="Janssen B."/>
            <person name="Plunkett B."/>
            <person name="Dwamena C."/>
            <person name="Voogd C."/>
            <person name="Leif D."/>
            <person name="Lafferty D."/>
            <person name="Souleyre E."/>
            <person name="Varkonyi-Gasic E."/>
            <person name="Gambi F."/>
            <person name="Hanley J."/>
            <person name="Yao J.-L."/>
            <person name="Cheung J."/>
            <person name="David K."/>
            <person name="Warren B."/>
            <person name="Marsh K."/>
            <person name="Snowden K."/>
            <person name="Lin-Wang K."/>
            <person name="Brian L."/>
            <person name="Martinez-Sanchez M."/>
            <person name="Wang M."/>
            <person name="Ileperuma N."/>
            <person name="Macnee N."/>
            <person name="Campin R."/>
            <person name="Mcatee P."/>
            <person name="Drummond R."/>
            <person name="Espley R."/>
            <person name="Ireland H."/>
            <person name="Wu R."/>
            <person name="Atkinson R."/>
            <person name="Karunairetnam S."/>
            <person name="Bulley S."/>
            <person name="Chunkath S."/>
            <person name="Hanley Z."/>
            <person name="Storey R."/>
            <person name="Thrimawithana A."/>
            <person name="Thomson S."/>
            <person name="David C."/>
            <person name="Testolin R."/>
        </authorList>
    </citation>
    <scope>NUCLEOTIDE SEQUENCE [LARGE SCALE GENOMIC DNA]</scope>
    <source>
        <strain evidence="2">cv. Red5</strain>
        <tissue evidence="1">Young leaf</tissue>
    </source>
</reference>
<dbReference type="STRING" id="1590841.A0A2R6PCY7"/>
<dbReference type="InParanoid" id="A0A2R6PCY7"/>
<keyword evidence="2" id="KW-1185">Reference proteome</keyword>
<dbReference type="OMA" id="HQFVESS"/>
<dbReference type="OrthoDB" id="550279at2759"/>
<evidence type="ECO:0000313" key="2">
    <source>
        <dbReference type="Proteomes" id="UP000241394"/>
    </source>
</evidence>
<dbReference type="Gramene" id="PSR89230">
    <property type="protein sequence ID" value="PSR89230"/>
    <property type="gene ID" value="CEY00_Acc29428"/>
</dbReference>
<proteinExistence type="predicted"/>
<dbReference type="Proteomes" id="UP000241394">
    <property type="component" value="Chromosome LG26"/>
</dbReference>
<dbReference type="PANTHER" id="PTHR35750">
    <property type="entry name" value="PHOSPHOLIPID HYDROPEROXIDE GLUTATHIONE PEROXIDASE"/>
    <property type="match status" value="1"/>
</dbReference>
<dbReference type="EMBL" id="NKQK01000026">
    <property type="protein sequence ID" value="PSR89230.1"/>
    <property type="molecule type" value="Genomic_DNA"/>
</dbReference>
<organism evidence="1 2">
    <name type="scientific">Actinidia chinensis var. chinensis</name>
    <name type="common">Chinese soft-hair kiwi</name>
    <dbReference type="NCBI Taxonomy" id="1590841"/>
    <lineage>
        <taxon>Eukaryota</taxon>
        <taxon>Viridiplantae</taxon>
        <taxon>Streptophyta</taxon>
        <taxon>Embryophyta</taxon>
        <taxon>Tracheophyta</taxon>
        <taxon>Spermatophyta</taxon>
        <taxon>Magnoliopsida</taxon>
        <taxon>eudicotyledons</taxon>
        <taxon>Gunneridae</taxon>
        <taxon>Pentapetalae</taxon>
        <taxon>asterids</taxon>
        <taxon>Ericales</taxon>
        <taxon>Actinidiaceae</taxon>
        <taxon>Actinidia</taxon>
    </lineage>
</organism>
<gene>
    <name evidence="1" type="ORF">CEY00_Acc29428</name>
</gene>
<sequence>MRFLKRIAGFLGFVKDEGHEVRDEDEDDADADVNRQDTYLPRKGFSVPVQVPVERPQVGPVLVPCTVGNGGVQGLKWYARRLKIDDDGDVADEFFEVILPSSGKEDEHQHPPFPRLQVKCNARPAKVRNQTLTRDGKVLQRVEHQGRLQWV</sequence>
<dbReference type="FunCoup" id="A0A2R6PCY7">
    <property type="interactions" value="1650"/>
</dbReference>
<name>A0A2R6PCY7_ACTCC</name>
<comment type="caution">
    <text evidence="1">The sequence shown here is derived from an EMBL/GenBank/DDBJ whole genome shotgun (WGS) entry which is preliminary data.</text>
</comment>